<keyword evidence="1" id="KW-1133">Transmembrane helix</keyword>
<dbReference type="AlphaFoldDB" id="A0A7V4XSR5"/>
<accession>A0A7V4XSR5</accession>
<feature type="transmembrane region" description="Helical" evidence="1">
    <location>
        <begin position="42"/>
        <end position="64"/>
    </location>
</feature>
<dbReference type="Pfam" id="PF20221">
    <property type="entry name" value="DUF6580"/>
    <property type="match status" value="1"/>
</dbReference>
<reference evidence="2" key="1">
    <citation type="journal article" date="2020" name="mSystems">
        <title>Genome- and Community-Level Interaction Insights into Carbon Utilization and Element Cycling Functions of Hydrothermarchaeota in Hydrothermal Sediment.</title>
        <authorList>
            <person name="Zhou Z."/>
            <person name="Liu Y."/>
            <person name="Xu W."/>
            <person name="Pan J."/>
            <person name="Luo Z.H."/>
            <person name="Li M."/>
        </authorList>
    </citation>
    <scope>NUCLEOTIDE SEQUENCE [LARGE SCALE GENOMIC DNA]</scope>
    <source>
        <strain evidence="2">SpSt-855</strain>
    </source>
</reference>
<evidence type="ECO:0000256" key="1">
    <source>
        <dbReference type="SAM" id="Phobius"/>
    </source>
</evidence>
<feature type="transmembrane region" description="Helical" evidence="1">
    <location>
        <begin position="70"/>
        <end position="88"/>
    </location>
</feature>
<proteinExistence type="predicted"/>
<sequence length="177" mass="19281">MSAFLWVIAAVMSRVIPHPWFSFTAVGAGLLFFGAKRSLRWMWIPVLALAATDYYLTVFAYNYAFHVNDYLVTWAWYAAVVVLGALLLSKKVTALRVGSGAVLASTSFFVVSNYAVWVGSGMYPHTLAGLMTCFAAGLPFYRNDLASTLVFSALAFGLPALGRKLAESRHAGQHATL</sequence>
<feature type="transmembrane region" description="Helical" evidence="1">
    <location>
        <begin position="140"/>
        <end position="161"/>
    </location>
</feature>
<feature type="transmembrane region" description="Helical" evidence="1">
    <location>
        <begin position="20"/>
        <end position="35"/>
    </location>
</feature>
<feature type="transmembrane region" description="Helical" evidence="1">
    <location>
        <begin position="100"/>
        <end position="120"/>
    </location>
</feature>
<keyword evidence="1" id="KW-0472">Membrane</keyword>
<protein>
    <submittedName>
        <fullName evidence="2">Uncharacterized protein</fullName>
    </submittedName>
</protein>
<evidence type="ECO:0000313" key="2">
    <source>
        <dbReference type="EMBL" id="HGY94489.1"/>
    </source>
</evidence>
<dbReference type="InterPro" id="IPR046487">
    <property type="entry name" value="DUF6580"/>
</dbReference>
<dbReference type="EMBL" id="DTKL01000043">
    <property type="protein sequence ID" value="HGY94489.1"/>
    <property type="molecule type" value="Genomic_DNA"/>
</dbReference>
<gene>
    <name evidence="2" type="ORF">ENW50_07380</name>
</gene>
<name>A0A7V4XSR5_9BACT</name>
<keyword evidence="1" id="KW-0812">Transmembrane</keyword>
<comment type="caution">
    <text evidence="2">The sequence shown here is derived from an EMBL/GenBank/DDBJ whole genome shotgun (WGS) entry which is preliminary data.</text>
</comment>
<organism evidence="2">
    <name type="scientific">Acidobacterium capsulatum</name>
    <dbReference type="NCBI Taxonomy" id="33075"/>
    <lineage>
        <taxon>Bacteria</taxon>
        <taxon>Pseudomonadati</taxon>
        <taxon>Acidobacteriota</taxon>
        <taxon>Terriglobia</taxon>
        <taxon>Terriglobales</taxon>
        <taxon>Acidobacteriaceae</taxon>
        <taxon>Acidobacterium</taxon>
    </lineage>
</organism>